<dbReference type="InterPro" id="IPR003439">
    <property type="entry name" value="ABC_transporter-like_ATP-bd"/>
</dbReference>
<evidence type="ECO:0000256" key="1">
    <source>
        <dbReference type="ARBA" id="ARBA00005417"/>
    </source>
</evidence>
<proteinExistence type="inferred from homology"/>
<dbReference type="KEGG" id="kmn:HW532_16875"/>
<evidence type="ECO:0000313" key="7">
    <source>
        <dbReference type="EMBL" id="QPC44222.1"/>
    </source>
</evidence>
<keyword evidence="8" id="KW-1185">Reference proteome</keyword>
<dbReference type="Proteomes" id="UP000593594">
    <property type="component" value="Chromosome"/>
</dbReference>
<dbReference type="SMART" id="SM00382">
    <property type="entry name" value="AAA"/>
    <property type="match status" value="1"/>
</dbReference>
<evidence type="ECO:0000256" key="3">
    <source>
        <dbReference type="ARBA" id="ARBA00022741"/>
    </source>
</evidence>
<gene>
    <name evidence="7" type="ORF">HW532_16875</name>
</gene>
<feature type="domain" description="ABC transporter" evidence="6">
    <location>
        <begin position="4"/>
        <end position="232"/>
    </location>
</feature>
<dbReference type="GO" id="GO:0015658">
    <property type="term" value="F:branched-chain amino acid transmembrane transporter activity"/>
    <property type="evidence" value="ECO:0007669"/>
    <property type="project" value="TreeGrafter"/>
</dbReference>
<evidence type="ECO:0000259" key="6">
    <source>
        <dbReference type="PROSITE" id="PS50893"/>
    </source>
</evidence>
<organism evidence="7 8">
    <name type="scientific">Kaustia mangrovi</name>
    <dbReference type="NCBI Taxonomy" id="2593653"/>
    <lineage>
        <taxon>Bacteria</taxon>
        <taxon>Pseudomonadati</taxon>
        <taxon>Pseudomonadota</taxon>
        <taxon>Alphaproteobacteria</taxon>
        <taxon>Hyphomicrobiales</taxon>
        <taxon>Parvibaculaceae</taxon>
        <taxon>Kaustia</taxon>
    </lineage>
</organism>
<dbReference type="InterPro" id="IPR003593">
    <property type="entry name" value="AAA+_ATPase"/>
</dbReference>
<evidence type="ECO:0000256" key="4">
    <source>
        <dbReference type="ARBA" id="ARBA00022840"/>
    </source>
</evidence>
<dbReference type="PROSITE" id="PS50893">
    <property type="entry name" value="ABC_TRANSPORTER_2"/>
    <property type="match status" value="1"/>
</dbReference>
<dbReference type="GO" id="GO:0005524">
    <property type="term" value="F:ATP binding"/>
    <property type="evidence" value="ECO:0007669"/>
    <property type="project" value="UniProtKB-KW"/>
</dbReference>
<dbReference type="Pfam" id="PF00005">
    <property type="entry name" value="ABC_tran"/>
    <property type="match status" value="1"/>
</dbReference>
<accession>A0A7S8C6D6</accession>
<dbReference type="InterPro" id="IPR027417">
    <property type="entry name" value="P-loop_NTPase"/>
</dbReference>
<dbReference type="CDD" id="cd03224">
    <property type="entry name" value="ABC_TM1139_LivF_branched"/>
    <property type="match status" value="1"/>
</dbReference>
<evidence type="ECO:0000256" key="5">
    <source>
        <dbReference type="ARBA" id="ARBA00022970"/>
    </source>
</evidence>
<dbReference type="RefSeq" id="WP_213161588.1">
    <property type="nucleotide sequence ID" value="NZ_CP058214.1"/>
</dbReference>
<dbReference type="InterPro" id="IPR052156">
    <property type="entry name" value="BCAA_Transport_ATP-bd_LivF"/>
</dbReference>
<reference evidence="7 8" key="1">
    <citation type="submission" date="2020-06" db="EMBL/GenBank/DDBJ databases">
        <title>Genome sequence of 2 isolates from Red Sea Mangroves.</title>
        <authorList>
            <person name="Sefrji F."/>
            <person name="Michoud G."/>
            <person name="Merlino G."/>
            <person name="Daffonchio D."/>
        </authorList>
    </citation>
    <scope>NUCLEOTIDE SEQUENCE [LARGE SCALE GENOMIC DNA]</scope>
    <source>
        <strain evidence="7 8">R1DC25</strain>
    </source>
</reference>
<dbReference type="GO" id="GO:0015807">
    <property type="term" value="P:L-amino acid transport"/>
    <property type="evidence" value="ECO:0007669"/>
    <property type="project" value="TreeGrafter"/>
</dbReference>
<dbReference type="PANTHER" id="PTHR43820">
    <property type="entry name" value="HIGH-AFFINITY BRANCHED-CHAIN AMINO ACID TRANSPORT ATP-BINDING PROTEIN LIVF"/>
    <property type="match status" value="1"/>
</dbReference>
<dbReference type="AlphaFoldDB" id="A0A7S8C6D6"/>
<evidence type="ECO:0000256" key="2">
    <source>
        <dbReference type="ARBA" id="ARBA00022448"/>
    </source>
</evidence>
<keyword evidence="2" id="KW-0813">Transport</keyword>
<dbReference type="Gene3D" id="3.40.50.300">
    <property type="entry name" value="P-loop containing nucleotide triphosphate hydrolases"/>
    <property type="match status" value="1"/>
</dbReference>
<dbReference type="GO" id="GO:0016887">
    <property type="term" value="F:ATP hydrolysis activity"/>
    <property type="evidence" value="ECO:0007669"/>
    <property type="project" value="InterPro"/>
</dbReference>
<sequence length="232" mass="24778">MSLLTLRNIRAGYGDTDIVTGLDLHVDDAEIVTIAGTNGSGKSTLVKAVMGLLARVAGEIDLDGTDLMALPAEDRIRVGMSYVPQVANVFASLTVEENLLVAEGVGDVRARMAEIHDMFPALAERRRMRAGALSGGERQQLAFARALMPGPKLMVLDEPTAALSPALVDQVFTLIEGLPKLGAAVLLVEQRARQALQISDRGYILDQGRVVLDDEAQALLADDRMAELYLGG</sequence>
<name>A0A7S8C6D6_9HYPH</name>
<dbReference type="SUPFAM" id="SSF52540">
    <property type="entry name" value="P-loop containing nucleoside triphosphate hydrolases"/>
    <property type="match status" value="1"/>
</dbReference>
<protein>
    <submittedName>
        <fullName evidence="7">ABC transporter ATP-binding protein</fullName>
    </submittedName>
</protein>
<keyword evidence="5" id="KW-0029">Amino-acid transport</keyword>
<keyword evidence="3" id="KW-0547">Nucleotide-binding</keyword>
<evidence type="ECO:0000313" key="8">
    <source>
        <dbReference type="Proteomes" id="UP000593594"/>
    </source>
</evidence>
<dbReference type="EMBL" id="CP058214">
    <property type="protein sequence ID" value="QPC44222.1"/>
    <property type="molecule type" value="Genomic_DNA"/>
</dbReference>
<comment type="similarity">
    <text evidence="1">Belongs to the ABC transporter superfamily.</text>
</comment>
<dbReference type="PANTHER" id="PTHR43820:SF4">
    <property type="entry name" value="HIGH-AFFINITY BRANCHED-CHAIN AMINO ACID TRANSPORT ATP-BINDING PROTEIN LIVF"/>
    <property type="match status" value="1"/>
</dbReference>
<keyword evidence="4 7" id="KW-0067">ATP-binding</keyword>